<comment type="cofactor">
    <cofactor evidence="1">
        <name>Zn(2+)</name>
        <dbReference type="ChEBI" id="CHEBI:29105"/>
    </cofactor>
</comment>
<evidence type="ECO:0000256" key="5">
    <source>
        <dbReference type="ARBA" id="ARBA00022833"/>
    </source>
</evidence>
<reference evidence="9 10" key="1">
    <citation type="submission" date="2024-06" db="EMBL/GenBank/DDBJ databases">
        <authorList>
            <person name="Kraege A."/>
            <person name="Thomma B."/>
        </authorList>
    </citation>
    <scope>NUCLEOTIDE SEQUENCE [LARGE SCALE GENOMIC DNA]</scope>
</reference>
<evidence type="ECO:0000256" key="1">
    <source>
        <dbReference type="ARBA" id="ARBA00001947"/>
    </source>
</evidence>
<comment type="catalytic activity">
    <reaction evidence="7 8">
        <text>hydrogencarbonate + H(+) = CO2 + H2O</text>
        <dbReference type="Rhea" id="RHEA:10748"/>
        <dbReference type="ChEBI" id="CHEBI:15377"/>
        <dbReference type="ChEBI" id="CHEBI:15378"/>
        <dbReference type="ChEBI" id="CHEBI:16526"/>
        <dbReference type="ChEBI" id="CHEBI:17544"/>
        <dbReference type="EC" id="4.2.1.1"/>
    </reaction>
</comment>
<dbReference type="EMBL" id="CAXHTA020000018">
    <property type="protein sequence ID" value="CAL5228380.1"/>
    <property type="molecule type" value="Genomic_DNA"/>
</dbReference>
<dbReference type="InterPro" id="IPR015892">
    <property type="entry name" value="Carbonic_anhydrase_CS"/>
</dbReference>
<dbReference type="PANTHER" id="PTHR11002:SF76">
    <property type="entry name" value="CARBONIC ANHYDRASE"/>
    <property type="match status" value="1"/>
</dbReference>
<evidence type="ECO:0000313" key="10">
    <source>
        <dbReference type="Proteomes" id="UP001497392"/>
    </source>
</evidence>
<keyword evidence="10" id="KW-1185">Reference proteome</keyword>
<dbReference type="SUPFAM" id="SSF53056">
    <property type="entry name" value="beta-carbonic anhydrase, cab"/>
    <property type="match status" value="1"/>
</dbReference>
<dbReference type="PROSITE" id="PS00704">
    <property type="entry name" value="PROK_CO2_ANHYDRASE_1"/>
    <property type="match status" value="1"/>
</dbReference>
<evidence type="ECO:0000256" key="8">
    <source>
        <dbReference type="RuleBase" id="RU003956"/>
    </source>
</evidence>
<accession>A0ABP1G827</accession>
<evidence type="ECO:0000313" key="9">
    <source>
        <dbReference type="EMBL" id="CAL5228380.1"/>
    </source>
</evidence>
<comment type="caution">
    <text evidence="9">The sequence shown here is derived from an EMBL/GenBank/DDBJ whole genome shotgun (WGS) entry which is preliminary data.</text>
</comment>
<keyword evidence="6 8" id="KW-0456">Lyase</keyword>
<dbReference type="SMART" id="SM00947">
    <property type="entry name" value="Pro_CA"/>
    <property type="match status" value="1"/>
</dbReference>
<evidence type="ECO:0000256" key="6">
    <source>
        <dbReference type="ARBA" id="ARBA00023239"/>
    </source>
</evidence>
<dbReference type="InterPro" id="IPR036874">
    <property type="entry name" value="Carbonic_anhydrase_sf"/>
</dbReference>
<evidence type="ECO:0000256" key="2">
    <source>
        <dbReference type="ARBA" id="ARBA00006217"/>
    </source>
</evidence>
<organism evidence="9 10">
    <name type="scientific">Coccomyxa viridis</name>
    <dbReference type="NCBI Taxonomy" id="1274662"/>
    <lineage>
        <taxon>Eukaryota</taxon>
        <taxon>Viridiplantae</taxon>
        <taxon>Chlorophyta</taxon>
        <taxon>core chlorophytes</taxon>
        <taxon>Trebouxiophyceae</taxon>
        <taxon>Trebouxiophyceae incertae sedis</taxon>
        <taxon>Coccomyxaceae</taxon>
        <taxon>Coccomyxa</taxon>
    </lineage>
</organism>
<dbReference type="EC" id="4.2.1.1" evidence="3 8"/>
<comment type="function">
    <text evidence="8">Reversible hydration of carbon dioxide.</text>
</comment>
<gene>
    <name evidence="9" type="primary">g11502</name>
    <name evidence="9" type="ORF">VP750_LOCUS10286</name>
</gene>
<dbReference type="PANTHER" id="PTHR11002">
    <property type="entry name" value="CARBONIC ANHYDRASE"/>
    <property type="match status" value="1"/>
</dbReference>
<keyword evidence="5 8" id="KW-0862">Zinc</keyword>
<dbReference type="Gene3D" id="3.40.1050.10">
    <property type="entry name" value="Carbonic anhydrase"/>
    <property type="match status" value="1"/>
</dbReference>
<dbReference type="InterPro" id="IPR001765">
    <property type="entry name" value="Carbonic_anhydrase"/>
</dbReference>
<protein>
    <recommendedName>
        <fullName evidence="3 8">Carbonic anhydrase</fullName>
        <ecNumber evidence="3 8">4.2.1.1</ecNumber>
    </recommendedName>
    <alternativeName>
        <fullName evidence="8">Carbonate dehydratase</fullName>
    </alternativeName>
</protein>
<keyword evidence="4" id="KW-0479">Metal-binding</keyword>
<evidence type="ECO:0000256" key="4">
    <source>
        <dbReference type="ARBA" id="ARBA00022723"/>
    </source>
</evidence>
<comment type="similarity">
    <text evidence="2 8">Belongs to the beta-class carbonic anhydrase family.</text>
</comment>
<dbReference type="CDD" id="cd00883">
    <property type="entry name" value="beta_CA_cladeA"/>
    <property type="match status" value="1"/>
</dbReference>
<evidence type="ECO:0000256" key="3">
    <source>
        <dbReference type="ARBA" id="ARBA00012925"/>
    </source>
</evidence>
<name>A0ABP1G827_9CHLO</name>
<evidence type="ECO:0000256" key="7">
    <source>
        <dbReference type="ARBA" id="ARBA00048348"/>
    </source>
</evidence>
<dbReference type="Proteomes" id="UP001497392">
    <property type="component" value="Unassembled WGS sequence"/>
</dbReference>
<dbReference type="Pfam" id="PF00484">
    <property type="entry name" value="Pro_CA"/>
    <property type="match status" value="1"/>
</dbReference>
<sequence length="208" mass="22338">MSISSLLERNKDWCESCESKDPSYFSKWGTSQAPEYFYIGCADSRVSPDLAMNLPPGSVFVHRNLGGLVNHKDLNVMSCLEYALVLGVKHVIVCGHYNCGACKGGLLWGPSDGPPLTALAVADVKAVKAAHQAELEGLPTDQAWDRIVELNTLNGVKNACMSFPIQNAWKEGKPLAVHGVVYNPADGKLKELAGPITGPEDMKSLPSA</sequence>
<proteinExistence type="inferred from homology"/>